<protein>
    <recommendedName>
        <fullName evidence="3">SGNH/GDSL hydrolase family protein</fullName>
    </recommendedName>
</protein>
<dbReference type="HOGENOM" id="CLU_055108_1_0_5"/>
<dbReference type="RefSeq" id="WP_002711656.1">
    <property type="nucleotide sequence ID" value="NZ_KB375281.1"/>
</dbReference>
<dbReference type="InterPro" id="IPR036514">
    <property type="entry name" value="SGNH_hydro_sf"/>
</dbReference>
<dbReference type="OrthoDB" id="9792428at2"/>
<dbReference type="GO" id="GO:0016788">
    <property type="term" value="F:hydrolase activity, acting on ester bonds"/>
    <property type="evidence" value="ECO:0007669"/>
    <property type="project" value="UniProtKB-ARBA"/>
</dbReference>
<dbReference type="SUPFAM" id="SSF52266">
    <property type="entry name" value="SGNH hydrolase"/>
    <property type="match status" value="1"/>
</dbReference>
<accession>K8PHT8</accession>
<sequence>MVLCASTAALALTRPKVAKLPVAPKSVLFVGNSYFYYNNSLHDHVLNLLRSADPAGTYTATSATISGASLTMHDVDRLLSSHRRREFDAVIMMDCSWCAVDRTSVFRKTVAKDVAIVRRHRAAPVLFMTWAYADKPQMIGALSDVYTAAGNDNNALVVPAGLAFARSLSQRPELALYVPDRSHPTLAGTYLAACVVMASVYRRSPVGNAYRAGLDDGTAAFLQTIAWDTVQDYYRQ</sequence>
<gene>
    <name evidence="1" type="ORF">HMPREF9696_00790</name>
</gene>
<dbReference type="EMBL" id="AGWY01000003">
    <property type="protein sequence ID" value="EKS40339.1"/>
    <property type="molecule type" value="Genomic_DNA"/>
</dbReference>
<dbReference type="Gene3D" id="3.40.50.1110">
    <property type="entry name" value="SGNH hydrolase"/>
    <property type="match status" value="1"/>
</dbReference>
<proteinExistence type="predicted"/>
<dbReference type="PATRIC" id="fig|883079.3.peg.809"/>
<evidence type="ECO:0008006" key="3">
    <source>
        <dbReference type="Google" id="ProtNLM"/>
    </source>
</evidence>
<comment type="caution">
    <text evidence="1">The sequence shown here is derived from an EMBL/GenBank/DDBJ whole genome shotgun (WGS) entry which is preliminary data.</text>
</comment>
<name>K8PHT8_9BRAD</name>
<dbReference type="Proteomes" id="UP000001095">
    <property type="component" value="Unassembled WGS sequence"/>
</dbReference>
<evidence type="ECO:0000313" key="2">
    <source>
        <dbReference type="Proteomes" id="UP000001095"/>
    </source>
</evidence>
<organism evidence="1 2">
    <name type="scientific">Afipia clevelandensis ATCC 49720</name>
    <dbReference type="NCBI Taxonomy" id="883079"/>
    <lineage>
        <taxon>Bacteria</taxon>
        <taxon>Pseudomonadati</taxon>
        <taxon>Pseudomonadota</taxon>
        <taxon>Alphaproteobacteria</taxon>
        <taxon>Hyphomicrobiales</taxon>
        <taxon>Nitrobacteraceae</taxon>
        <taxon>Afipia</taxon>
    </lineage>
</organism>
<reference evidence="1 2" key="1">
    <citation type="submission" date="2012-04" db="EMBL/GenBank/DDBJ databases">
        <title>The Genome Sequence of Afipia clevelandensis ATCC 49720.</title>
        <authorList>
            <consortium name="The Broad Institute Genome Sequencing Platform"/>
            <person name="Earl A."/>
            <person name="Ward D."/>
            <person name="Feldgarden M."/>
            <person name="Gevers D."/>
            <person name="Huys G."/>
            <person name="Walker B."/>
            <person name="Young S.K."/>
            <person name="Zeng Q."/>
            <person name="Gargeya S."/>
            <person name="Fitzgerald M."/>
            <person name="Haas B."/>
            <person name="Abouelleil A."/>
            <person name="Alvarado L."/>
            <person name="Arachchi H.M."/>
            <person name="Berlin A."/>
            <person name="Chapman S.B."/>
            <person name="Goldberg J."/>
            <person name="Griggs A."/>
            <person name="Gujja S."/>
            <person name="Hansen M."/>
            <person name="Howarth C."/>
            <person name="Imamovic A."/>
            <person name="Larimer J."/>
            <person name="McCowen C."/>
            <person name="Montmayeur A."/>
            <person name="Murphy C."/>
            <person name="Neiman D."/>
            <person name="Pearson M."/>
            <person name="Priest M."/>
            <person name="Roberts A."/>
            <person name="Saif S."/>
            <person name="Shea T."/>
            <person name="Sisk P."/>
            <person name="Sykes S."/>
            <person name="Wortman J."/>
            <person name="Nusbaum C."/>
            <person name="Birren B."/>
        </authorList>
    </citation>
    <scope>NUCLEOTIDE SEQUENCE [LARGE SCALE GENOMIC DNA]</scope>
    <source>
        <strain evidence="1 2">ATCC 49720</strain>
    </source>
</reference>
<keyword evidence="2" id="KW-1185">Reference proteome</keyword>
<evidence type="ECO:0000313" key="1">
    <source>
        <dbReference type="EMBL" id="EKS40339.1"/>
    </source>
</evidence>
<dbReference type="AlphaFoldDB" id="K8PHT8"/>